<reference evidence="8 9" key="1">
    <citation type="submission" date="2015-07" db="EMBL/GenBank/DDBJ databases">
        <title>Genome sequence of Ornatilinea apprima DSM 23815.</title>
        <authorList>
            <person name="Hemp J."/>
            <person name="Ward L.M."/>
            <person name="Pace L.A."/>
            <person name="Fischer W.W."/>
        </authorList>
    </citation>
    <scope>NUCLEOTIDE SEQUENCE [LARGE SCALE GENOMIC DNA]</scope>
    <source>
        <strain evidence="8 9">P3M-1</strain>
    </source>
</reference>
<comment type="caution">
    <text evidence="8">The sequence shown here is derived from an EMBL/GenBank/DDBJ whole genome shotgun (WGS) entry which is preliminary data.</text>
</comment>
<dbReference type="Gene3D" id="1.10.3730.20">
    <property type="match status" value="1"/>
</dbReference>
<protein>
    <recommendedName>
        <fullName evidence="7">EamA domain-containing protein</fullName>
    </recommendedName>
</protein>
<keyword evidence="9" id="KW-1185">Reference proteome</keyword>
<keyword evidence="3 6" id="KW-0812">Transmembrane</keyword>
<proteinExistence type="inferred from homology"/>
<dbReference type="InterPro" id="IPR000620">
    <property type="entry name" value="EamA_dom"/>
</dbReference>
<feature type="transmembrane region" description="Helical" evidence="6">
    <location>
        <begin position="75"/>
        <end position="95"/>
    </location>
</feature>
<dbReference type="Proteomes" id="UP000050417">
    <property type="component" value="Unassembled WGS sequence"/>
</dbReference>
<accession>A0A0P6X2I0</accession>
<dbReference type="PANTHER" id="PTHR32322">
    <property type="entry name" value="INNER MEMBRANE TRANSPORTER"/>
    <property type="match status" value="1"/>
</dbReference>
<comment type="subcellular location">
    <subcellularLocation>
        <location evidence="1">Membrane</location>
        <topology evidence="1">Multi-pass membrane protein</topology>
    </subcellularLocation>
</comment>
<dbReference type="InterPro" id="IPR050638">
    <property type="entry name" value="AA-Vitamin_Transporters"/>
</dbReference>
<gene>
    <name evidence="8" type="ORF">ADN00_14765</name>
</gene>
<dbReference type="AlphaFoldDB" id="A0A0P6X2I0"/>
<dbReference type="RefSeq" id="WP_075063799.1">
    <property type="nucleotide sequence ID" value="NZ_LGCL01000035.1"/>
</dbReference>
<dbReference type="InterPro" id="IPR037185">
    <property type="entry name" value="EmrE-like"/>
</dbReference>
<comment type="similarity">
    <text evidence="2">Belongs to the EamA transporter family.</text>
</comment>
<keyword evidence="5 6" id="KW-0472">Membrane</keyword>
<dbReference type="PANTHER" id="PTHR32322:SF2">
    <property type="entry name" value="EAMA DOMAIN-CONTAINING PROTEIN"/>
    <property type="match status" value="1"/>
</dbReference>
<evidence type="ECO:0000313" key="9">
    <source>
        <dbReference type="Proteomes" id="UP000050417"/>
    </source>
</evidence>
<organism evidence="8 9">
    <name type="scientific">Ornatilinea apprima</name>
    <dbReference type="NCBI Taxonomy" id="1134406"/>
    <lineage>
        <taxon>Bacteria</taxon>
        <taxon>Bacillati</taxon>
        <taxon>Chloroflexota</taxon>
        <taxon>Anaerolineae</taxon>
        <taxon>Anaerolineales</taxon>
        <taxon>Anaerolineaceae</taxon>
        <taxon>Ornatilinea</taxon>
    </lineage>
</organism>
<sequence length="316" mass="34145">MMIKRTSRTAAVALAFFVTFLWSTSWVLIKIGLLEIPPLLFAGLRYALAFAALLLVSLLSGQAAREWKGLTRREWGRLAVLGLVFYALTQGSSVMAQKYLPSASVSLMLNFTTPLVACLGIFWLNERLTRRQWLGITIFLAGGLLYFLPLETHSALPLGWAAAGVAVGGNTLAAVLGRSVNREQSLSPLSVTTLSMGVGALALLAAGAVWETLPAIRWQNWVIIAWLALVNGALAFTLWNHTQRHLAAAESSLINNTMLIQITLLTWLFLGEAVTTKEALGLGLAVLGMVVMQARVARRLEPPAPLVDDKEEGGGL</sequence>
<dbReference type="GO" id="GO:0016020">
    <property type="term" value="C:membrane"/>
    <property type="evidence" value="ECO:0007669"/>
    <property type="project" value="UniProtKB-SubCell"/>
</dbReference>
<feature type="transmembrane region" description="Helical" evidence="6">
    <location>
        <begin position="132"/>
        <end position="149"/>
    </location>
</feature>
<feature type="domain" description="EamA" evidence="7">
    <location>
        <begin position="184"/>
        <end position="292"/>
    </location>
</feature>
<feature type="transmembrane region" description="Helical" evidence="6">
    <location>
        <begin position="189"/>
        <end position="209"/>
    </location>
</feature>
<keyword evidence="4 6" id="KW-1133">Transmembrane helix</keyword>
<evidence type="ECO:0000256" key="4">
    <source>
        <dbReference type="ARBA" id="ARBA00022989"/>
    </source>
</evidence>
<evidence type="ECO:0000256" key="6">
    <source>
        <dbReference type="SAM" id="Phobius"/>
    </source>
</evidence>
<dbReference type="SUPFAM" id="SSF103481">
    <property type="entry name" value="Multidrug resistance efflux transporter EmrE"/>
    <property type="match status" value="2"/>
</dbReference>
<feature type="transmembrane region" description="Helical" evidence="6">
    <location>
        <begin position="155"/>
        <end position="177"/>
    </location>
</feature>
<evidence type="ECO:0000256" key="3">
    <source>
        <dbReference type="ARBA" id="ARBA00022692"/>
    </source>
</evidence>
<feature type="domain" description="EamA" evidence="7">
    <location>
        <begin position="11"/>
        <end position="146"/>
    </location>
</feature>
<feature type="transmembrane region" description="Helical" evidence="6">
    <location>
        <begin position="43"/>
        <end position="63"/>
    </location>
</feature>
<feature type="transmembrane region" description="Helical" evidence="6">
    <location>
        <begin position="221"/>
        <end position="241"/>
    </location>
</feature>
<dbReference type="Pfam" id="PF00892">
    <property type="entry name" value="EamA"/>
    <property type="match status" value="2"/>
</dbReference>
<feature type="transmembrane region" description="Helical" evidence="6">
    <location>
        <begin position="253"/>
        <end position="273"/>
    </location>
</feature>
<dbReference type="EMBL" id="LGCL01000035">
    <property type="protein sequence ID" value="KPL73598.1"/>
    <property type="molecule type" value="Genomic_DNA"/>
</dbReference>
<evidence type="ECO:0000313" key="8">
    <source>
        <dbReference type="EMBL" id="KPL73598.1"/>
    </source>
</evidence>
<feature type="transmembrane region" description="Helical" evidence="6">
    <location>
        <begin position="107"/>
        <end position="125"/>
    </location>
</feature>
<evidence type="ECO:0000256" key="1">
    <source>
        <dbReference type="ARBA" id="ARBA00004141"/>
    </source>
</evidence>
<evidence type="ECO:0000256" key="5">
    <source>
        <dbReference type="ARBA" id="ARBA00023136"/>
    </source>
</evidence>
<name>A0A0P6X2I0_9CHLR</name>
<dbReference type="STRING" id="1134406.ADN00_14765"/>
<dbReference type="OrthoDB" id="34284at2"/>
<evidence type="ECO:0000259" key="7">
    <source>
        <dbReference type="Pfam" id="PF00892"/>
    </source>
</evidence>
<evidence type="ECO:0000256" key="2">
    <source>
        <dbReference type="ARBA" id="ARBA00007362"/>
    </source>
</evidence>